<dbReference type="EMBL" id="CP044232">
    <property type="protein sequence ID" value="QEW04177.1"/>
    <property type="molecule type" value="Genomic_DNA"/>
</dbReference>
<feature type="domain" description="EamA" evidence="9">
    <location>
        <begin position="54"/>
        <end position="177"/>
    </location>
</feature>
<dbReference type="PANTHER" id="PTHR42920:SF11">
    <property type="entry name" value="INNER MEMBRANE PROTEIN YTFF"/>
    <property type="match status" value="1"/>
</dbReference>
<evidence type="ECO:0000256" key="7">
    <source>
        <dbReference type="SAM" id="MobiDB-lite"/>
    </source>
</evidence>
<feature type="region of interest" description="Disordered" evidence="7">
    <location>
        <begin position="332"/>
        <end position="357"/>
    </location>
</feature>
<evidence type="ECO:0000256" key="3">
    <source>
        <dbReference type="ARBA" id="ARBA00022475"/>
    </source>
</evidence>
<dbReference type="GO" id="GO:0005886">
    <property type="term" value="C:plasma membrane"/>
    <property type="evidence" value="ECO:0007669"/>
    <property type="project" value="UniProtKB-SubCell"/>
</dbReference>
<feature type="transmembrane region" description="Helical" evidence="8">
    <location>
        <begin position="76"/>
        <end position="95"/>
    </location>
</feature>
<keyword evidence="3" id="KW-1003">Cell membrane</keyword>
<dbReference type="PANTHER" id="PTHR42920">
    <property type="entry name" value="OS03G0707200 PROTEIN-RELATED"/>
    <property type="match status" value="1"/>
</dbReference>
<feature type="transmembrane region" description="Helical" evidence="8">
    <location>
        <begin position="188"/>
        <end position="205"/>
    </location>
</feature>
<dbReference type="Proteomes" id="UP000325516">
    <property type="component" value="Chromosome"/>
</dbReference>
<dbReference type="Pfam" id="PF00892">
    <property type="entry name" value="EamA"/>
    <property type="match status" value="2"/>
</dbReference>
<evidence type="ECO:0000313" key="11">
    <source>
        <dbReference type="Proteomes" id="UP000325516"/>
    </source>
</evidence>
<dbReference type="KEGG" id="mlz:F6J85_14500"/>
<feature type="transmembrane region" description="Helical" evidence="8">
    <location>
        <begin position="107"/>
        <end position="130"/>
    </location>
</feature>
<evidence type="ECO:0000259" key="9">
    <source>
        <dbReference type="Pfam" id="PF00892"/>
    </source>
</evidence>
<feature type="transmembrane region" description="Helical" evidence="8">
    <location>
        <begin position="253"/>
        <end position="272"/>
    </location>
</feature>
<dbReference type="SUPFAM" id="SSF103481">
    <property type="entry name" value="Multidrug resistance efflux transporter EmrE"/>
    <property type="match status" value="2"/>
</dbReference>
<feature type="transmembrane region" description="Helical" evidence="8">
    <location>
        <begin position="163"/>
        <end position="182"/>
    </location>
</feature>
<evidence type="ECO:0000256" key="2">
    <source>
        <dbReference type="ARBA" id="ARBA00007362"/>
    </source>
</evidence>
<feature type="transmembrane region" description="Helical" evidence="8">
    <location>
        <begin position="217"/>
        <end position="238"/>
    </location>
</feature>
<evidence type="ECO:0000313" key="10">
    <source>
        <dbReference type="EMBL" id="QEW04177.1"/>
    </source>
</evidence>
<keyword evidence="5 8" id="KW-1133">Transmembrane helix</keyword>
<accession>A0A5J6L6T6</accession>
<keyword evidence="4 8" id="KW-0812">Transmembrane</keyword>
<dbReference type="AlphaFoldDB" id="A0A5J6L6T6"/>
<comment type="subcellular location">
    <subcellularLocation>
        <location evidence="1">Cell membrane</location>
        <topology evidence="1">Multi-pass membrane protein</topology>
    </subcellularLocation>
</comment>
<evidence type="ECO:0000256" key="8">
    <source>
        <dbReference type="SAM" id="Phobius"/>
    </source>
</evidence>
<feature type="transmembrane region" description="Helical" evidence="8">
    <location>
        <begin position="37"/>
        <end position="64"/>
    </location>
</feature>
<evidence type="ECO:0000256" key="5">
    <source>
        <dbReference type="ARBA" id="ARBA00022989"/>
    </source>
</evidence>
<protein>
    <submittedName>
        <fullName evidence="10">DMT family transporter</fullName>
    </submittedName>
</protein>
<gene>
    <name evidence="10" type="ORF">F6J85_14500</name>
</gene>
<evidence type="ECO:0000256" key="1">
    <source>
        <dbReference type="ARBA" id="ARBA00004651"/>
    </source>
</evidence>
<evidence type="ECO:0000256" key="4">
    <source>
        <dbReference type="ARBA" id="ARBA00022692"/>
    </source>
</evidence>
<organism evidence="10 11">
    <name type="scientific">Microbacterium lushaniae</name>
    <dbReference type="NCBI Taxonomy" id="2614639"/>
    <lineage>
        <taxon>Bacteria</taxon>
        <taxon>Bacillati</taxon>
        <taxon>Actinomycetota</taxon>
        <taxon>Actinomycetes</taxon>
        <taxon>Micrococcales</taxon>
        <taxon>Microbacteriaceae</taxon>
        <taxon>Microbacterium</taxon>
    </lineage>
</organism>
<dbReference type="InterPro" id="IPR037185">
    <property type="entry name" value="EmrE-like"/>
</dbReference>
<feature type="transmembrane region" description="Helical" evidence="8">
    <location>
        <begin position="136"/>
        <end position="156"/>
    </location>
</feature>
<name>A0A5J6L6T6_9MICO</name>
<evidence type="ECO:0000256" key="6">
    <source>
        <dbReference type="ARBA" id="ARBA00023136"/>
    </source>
</evidence>
<feature type="domain" description="EamA" evidence="9">
    <location>
        <begin position="186"/>
        <end position="325"/>
    </location>
</feature>
<sequence>MAGHRAERRHLDRLAPRVRVVARTQLRRQRPRPRHRTLSRAVPVPGLPIAAIGASVTLWSFAYVLSGWALQTGSPAVLSVSRFGLALIVLIPLALRRPAFVRTLRQPRTILLGFTGVTVYYALANIGLLFTTPGTAALVVSLLPVLTAIAAVVMIGERLSLRTVIGLILASLGVALVAASGFRFDLGVVLNIGALAGYAVYTVLLRRDGGRPDAPDALSLATATGVWGTALMLPWLGWEAVTGTLAAPTDARGLLSILILALVVTAPTLVLFNYGAERVPAAVSGVATAAIPAFGYAFALVLGEPLDPVKAIGGAVALAGVVIATLATPRVEPSPPGSMLPDCAEMAPDEPDVTPRA</sequence>
<reference evidence="11" key="1">
    <citation type="submission" date="2019-09" db="EMBL/GenBank/DDBJ databases">
        <title>Mumia zhuanghuii sp. nov. isolated from the intestinal contents of plateau pika (Ochotona curzoniae) in the Qinghai-Tibet plateau of China.</title>
        <authorList>
            <person name="Tian Z."/>
        </authorList>
    </citation>
    <scope>NUCLEOTIDE SEQUENCE [LARGE SCALE GENOMIC DNA]</scope>
    <source>
        <strain evidence="11">L-031</strain>
    </source>
</reference>
<feature type="transmembrane region" description="Helical" evidence="8">
    <location>
        <begin position="279"/>
        <end position="299"/>
    </location>
</feature>
<proteinExistence type="inferred from homology"/>
<dbReference type="InterPro" id="IPR051258">
    <property type="entry name" value="Diverse_Substrate_Transporter"/>
</dbReference>
<comment type="similarity">
    <text evidence="2">Belongs to the EamA transporter family.</text>
</comment>
<keyword evidence="6 8" id="KW-0472">Membrane</keyword>
<dbReference type="InterPro" id="IPR000620">
    <property type="entry name" value="EamA_dom"/>
</dbReference>
<feature type="compositionally biased region" description="Acidic residues" evidence="7">
    <location>
        <begin position="347"/>
        <end position="357"/>
    </location>
</feature>
<keyword evidence="11" id="KW-1185">Reference proteome</keyword>